<sequence>MSHTIPEVRRCLGDGEIVGAITRAPPHPTPRHATPRHAQVQVGKAGQSRRRCRQCYTGGDARQSWCRGHEMPGRYEDAGRWRWWGGVGGVRWTGRGYVGSVSGADKRRHGTQCNSLSFLGFLSTFPCLAVPCPALLCLVLPREARWWPVPRWTACTGQLKRSVLVKLSSKQ</sequence>
<accession>A0A5B7I4X5</accession>
<evidence type="ECO:0000256" key="1">
    <source>
        <dbReference type="SAM" id="MobiDB-lite"/>
    </source>
</evidence>
<reference evidence="2 3" key="1">
    <citation type="submission" date="2019-05" db="EMBL/GenBank/DDBJ databases">
        <title>Another draft genome of Portunus trituberculatus and its Hox gene families provides insights of decapod evolution.</title>
        <authorList>
            <person name="Jeong J.-H."/>
            <person name="Song I."/>
            <person name="Kim S."/>
            <person name="Choi T."/>
            <person name="Kim D."/>
            <person name="Ryu S."/>
            <person name="Kim W."/>
        </authorList>
    </citation>
    <scope>NUCLEOTIDE SEQUENCE [LARGE SCALE GENOMIC DNA]</scope>
    <source>
        <tissue evidence="2">Muscle</tissue>
    </source>
</reference>
<dbReference type="EMBL" id="VSRR010042022">
    <property type="protein sequence ID" value="MPC75854.1"/>
    <property type="molecule type" value="Genomic_DNA"/>
</dbReference>
<comment type="caution">
    <text evidence="2">The sequence shown here is derived from an EMBL/GenBank/DDBJ whole genome shotgun (WGS) entry which is preliminary data.</text>
</comment>
<dbReference type="AlphaFoldDB" id="A0A5B7I4X5"/>
<keyword evidence="3" id="KW-1185">Reference proteome</keyword>
<gene>
    <name evidence="2" type="ORF">E2C01_070251</name>
</gene>
<evidence type="ECO:0000313" key="3">
    <source>
        <dbReference type="Proteomes" id="UP000324222"/>
    </source>
</evidence>
<dbReference type="Proteomes" id="UP000324222">
    <property type="component" value="Unassembled WGS sequence"/>
</dbReference>
<organism evidence="2 3">
    <name type="scientific">Portunus trituberculatus</name>
    <name type="common">Swimming crab</name>
    <name type="synonym">Neptunus trituberculatus</name>
    <dbReference type="NCBI Taxonomy" id="210409"/>
    <lineage>
        <taxon>Eukaryota</taxon>
        <taxon>Metazoa</taxon>
        <taxon>Ecdysozoa</taxon>
        <taxon>Arthropoda</taxon>
        <taxon>Crustacea</taxon>
        <taxon>Multicrustacea</taxon>
        <taxon>Malacostraca</taxon>
        <taxon>Eumalacostraca</taxon>
        <taxon>Eucarida</taxon>
        <taxon>Decapoda</taxon>
        <taxon>Pleocyemata</taxon>
        <taxon>Brachyura</taxon>
        <taxon>Eubrachyura</taxon>
        <taxon>Portunoidea</taxon>
        <taxon>Portunidae</taxon>
        <taxon>Portuninae</taxon>
        <taxon>Portunus</taxon>
    </lineage>
</organism>
<protein>
    <submittedName>
        <fullName evidence="2">Uncharacterized protein</fullName>
    </submittedName>
</protein>
<feature type="region of interest" description="Disordered" evidence="1">
    <location>
        <begin position="25"/>
        <end position="45"/>
    </location>
</feature>
<proteinExistence type="predicted"/>
<name>A0A5B7I4X5_PORTR</name>
<evidence type="ECO:0000313" key="2">
    <source>
        <dbReference type="EMBL" id="MPC75854.1"/>
    </source>
</evidence>